<feature type="domain" description="LysM" evidence="11">
    <location>
        <begin position="438"/>
        <end position="481"/>
    </location>
</feature>
<dbReference type="Pfam" id="PF01520">
    <property type="entry name" value="Amidase_3"/>
    <property type="match status" value="1"/>
</dbReference>
<evidence type="ECO:0000256" key="10">
    <source>
        <dbReference type="SAM" id="SignalP"/>
    </source>
</evidence>
<dbReference type="SUPFAM" id="SSF54106">
    <property type="entry name" value="LysM domain"/>
    <property type="match status" value="1"/>
</dbReference>
<keyword evidence="6" id="KW-0574">Periplasm</keyword>
<feature type="chain" id="PRO_5017954163" description="N-acetylmuramoyl-L-alanine amidase AmiC" evidence="10">
    <location>
        <begin position="22"/>
        <end position="482"/>
    </location>
</feature>
<protein>
    <recommendedName>
        <fullName evidence="9">N-acetylmuramoyl-L-alanine amidase AmiC</fullName>
        <ecNumber evidence="4">3.5.1.28</ecNumber>
    </recommendedName>
</protein>
<proteinExistence type="inferred from homology"/>
<dbReference type="InterPro" id="IPR050695">
    <property type="entry name" value="N-acetylmuramoyl_amidase_3"/>
</dbReference>
<sequence>MSLMLRAVVLMLLLASSQSWAVNSVKGVRIWHAPDNTRLVLDLANAPSHKVKRLSNPSRLEIELAGVNSLNIGTISGDSPLVKRVYASRTPSAATAVVIELAFPVNDSIFSLPPSPPYGHRLVVDLKAQAALSSGKQAAPVAAITSSAAAPVVSPPVQSASPGALSSRATGRDIIIAIDAGHGGQDPGAVGPKGTHEKVITQSVSRQLAAMINQQPGLKAVLTRTGDYYIHPNKRPEIARQKQADLLISIHADAVQNRKAHGASVWVLSMRRATTEVGRMLEQTEQHSELLGGVAEVIKDSANERYLAQTVLDLSMNHSMVTGFEVAKEVLREMSTVAHLHKKEPQAASLAVLKAPDIPSILVETGFISNYNEERLLKDPNHQHKLAQAIFRAVKRYFEKSPPADSLFAAHKTNGRTLPTVLPVQQNSTAVTSSSRGRTHKVKRGESLSKVAKQYGVSMAELRRHNNLKSDNILIGQTLRIP</sequence>
<dbReference type="CDD" id="cd00118">
    <property type="entry name" value="LysM"/>
    <property type="match status" value="1"/>
</dbReference>
<dbReference type="FunFam" id="3.40.630.40:FF:000001">
    <property type="entry name" value="N-acetylmuramoyl-L-alanine amidase"/>
    <property type="match status" value="1"/>
</dbReference>
<comment type="caution">
    <text evidence="12">The sequence shown here is derived from an EMBL/GenBank/DDBJ whole genome shotgun (WGS) entry which is preliminary data.</text>
</comment>
<dbReference type="RefSeq" id="WP_106693146.1">
    <property type="nucleotide sequence ID" value="NZ_LAVS01000025.1"/>
</dbReference>
<evidence type="ECO:0000256" key="3">
    <source>
        <dbReference type="ARBA" id="ARBA00010860"/>
    </source>
</evidence>
<evidence type="ECO:0000256" key="8">
    <source>
        <dbReference type="ARBA" id="ARBA00023316"/>
    </source>
</evidence>
<evidence type="ECO:0000313" key="13">
    <source>
        <dbReference type="Proteomes" id="UP000276260"/>
    </source>
</evidence>
<accession>A0A3P3QRI9</accession>
<dbReference type="Gene3D" id="2.60.40.3500">
    <property type="match status" value="1"/>
</dbReference>
<dbReference type="Gene3D" id="3.10.350.10">
    <property type="entry name" value="LysM domain"/>
    <property type="match status" value="1"/>
</dbReference>
<keyword evidence="7" id="KW-0378">Hydrolase</keyword>
<keyword evidence="5 10" id="KW-0732">Signal</keyword>
<dbReference type="InterPro" id="IPR002508">
    <property type="entry name" value="MurNAc-LAA_cat"/>
</dbReference>
<feature type="signal peptide" evidence="10">
    <location>
        <begin position="1"/>
        <end position="21"/>
    </location>
</feature>
<dbReference type="PROSITE" id="PS51782">
    <property type="entry name" value="LYSM"/>
    <property type="match status" value="1"/>
</dbReference>
<dbReference type="GO" id="GO:0030288">
    <property type="term" value="C:outer membrane-bounded periplasmic space"/>
    <property type="evidence" value="ECO:0007669"/>
    <property type="project" value="TreeGrafter"/>
</dbReference>
<comment type="subcellular location">
    <subcellularLocation>
        <location evidence="2">Periplasm</location>
    </subcellularLocation>
</comment>
<dbReference type="InterPro" id="IPR018392">
    <property type="entry name" value="LysM"/>
</dbReference>
<dbReference type="PANTHER" id="PTHR30404:SF6">
    <property type="entry name" value="N-ACETYLMURAMOYL-L-ALANINE AMIDASE AMIB"/>
    <property type="match status" value="1"/>
</dbReference>
<evidence type="ECO:0000256" key="2">
    <source>
        <dbReference type="ARBA" id="ARBA00004418"/>
    </source>
</evidence>
<dbReference type="GO" id="GO:0009253">
    <property type="term" value="P:peptidoglycan catabolic process"/>
    <property type="evidence" value="ECO:0007669"/>
    <property type="project" value="InterPro"/>
</dbReference>
<dbReference type="GO" id="GO:0071555">
    <property type="term" value="P:cell wall organization"/>
    <property type="evidence" value="ECO:0007669"/>
    <property type="project" value="UniProtKB-KW"/>
</dbReference>
<organism evidence="12 13">
    <name type="scientific">Rheinheimera mesophila</name>
    <dbReference type="NCBI Taxonomy" id="1547515"/>
    <lineage>
        <taxon>Bacteria</taxon>
        <taxon>Pseudomonadati</taxon>
        <taxon>Pseudomonadota</taxon>
        <taxon>Gammaproteobacteria</taxon>
        <taxon>Chromatiales</taxon>
        <taxon>Chromatiaceae</taxon>
        <taxon>Rheinheimera</taxon>
    </lineage>
</organism>
<dbReference type="Proteomes" id="UP000276260">
    <property type="component" value="Unassembled WGS sequence"/>
</dbReference>
<keyword evidence="13" id="KW-1185">Reference proteome</keyword>
<dbReference type="EC" id="3.5.1.28" evidence="4"/>
<evidence type="ECO:0000256" key="6">
    <source>
        <dbReference type="ARBA" id="ARBA00022764"/>
    </source>
</evidence>
<evidence type="ECO:0000256" key="4">
    <source>
        <dbReference type="ARBA" id="ARBA00011901"/>
    </source>
</evidence>
<comment type="catalytic activity">
    <reaction evidence="1">
        <text>Hydrolyzes the link between N-acetylmuramoyl residues and L-amino acid residues in certain cell-wall glycopeptides.</text>
        <dbReference type="EC" id="3.5.1.28"/>
    </reaction>
</comment>
<evidence type="ECO:0000313" key="12">
    <source>
        <dbReference type="EMBL" id="RRJ23804.1"/>
    </source>
</evidence>
<dbReference type="Pfam" id="PF01476">
    <property type="entry name" value="LysM"/>
    <property type="match status" value="1"/>
</dbReference>
<dbReference type="InterPro" id="IPR021731">
    <property type="entry name" value="AMIN_dom"/>
</dbReference>
<dbReference type="AlphaFoldDB" id="A0A3P3QRI9"/>
<reference evidence="12 13" key="1">
    <citation type="submission" date="2018-11" db="EMBL/GenBank/DDBJ databases">
        <title>Draft genome analysis of Rheinheimera mesophila isolated from an industrial waste site.</title>
        <authorList>
            <person name="Yu Q."/>
            <person name="Qi Y."/>
            <person name="Zhang H."/>
            <person name="Lu Y."/>
            <person name="Pu J."/>
        </authorList>
    </citation>
    <scope>NUCLEOTIDE SEQUENCE [LARGE SCALE GENOMIC DNA]</scope>
    <source>
        <strain evidence="12 13">IITR13</strain>
    </source>
</reference>
<dbReference type="CDD" id="cd02696">
    <property type="entry name" value="MurNAc-LAA"/>
    <property type="match status" value="1"/>
</dbReference>
<dbReference type="OrthoDB" id="9806267at2"/>
<dbReference type="InterPro" id="IPR036779">
    <property type="entry name" value="LysM_dom_sf"/>
</dbReference>
<evidence type="ECO:0000256" key="1">
    <source>
        <dbReference type="ARBA" id="ARBA00001561"/>
    </source>
</evidence>
<evidence type="ECO:0000256" key="9">
    <source>
        <dbReference type="ARBA" id="ARBA00074581"/>
    </source>
</evidence>
<dbReference type="SMART" id="SM00646">
    <property type="entry name" value="Ami_3"/>
    <property type="match status" value="1"/>
</dbReference>
<dbReference type="Gene3D" id="3.40.630.40">
    <property type="entry name" value="Zn-dependent exopeptidases"/>
    <property type="match status" value="1"/>
</dbReference>
<evidence type="ECO:0000256" key="7">
    <source>
        <dbReference type="ARBA" id="ARBA00022801"/>
    </source>
</evidence>
<dbReference type="EMBL" id="RRCF01000001">
    <property type="protein sequence ID" value="RRJ23804.1"/>
    <property type="molecule type" value="Genomic_DNA"/>
</dbReference>
<dbReference type="SMART" id="SM00257">
    <property type="entry name" value="LysM"/>
    <property type="match status" value="1"/>
</dbReference>
<keyword evidence="8" id="KW-0961">Cell wall biogenesis/degradation</keyword>
<dbReference type="Pfam" id="PF11741">
    <property type="entry name" value="AMIN"/>
    <property type="match status" value="1"/>
</dbReference>
<name>A0A3P3QRI9_9GAMM</name>
<comment type="similarity">
    <text evidence="3">Belongs to the N-acetylmuramoyl-L-alanine amidase 3 family.</text>
</comment>
<evidence type="ECO:0000256" key="5">
    <source>
        <dbReference type="ARBA" id="ARBA00022729"/>
    </source>
</evidence>
<dbReference type="GO" id="GO:0008745">
    <property type="term" value="F:N-acetylmuramoyl-L-alanine amidase activity"/>
    <property type="evidence" value="ECO:0007669"/>
    <property type="project" value="UniProtKB-EC"/>
</dbReference>
<gene>
    <name evidence="12" type="ORF">EIK76_07030</name>
</gene>
<evidence type="ECO:0000259" key="11">
    <source>
        <dbReference type="PROSITE" id="PS51782"/>
    </source>
</evidence>
<dbReference type="SUPFAM" id="SSF53187">
    <property type="entry name" value="Zn-dependent exopeptidases"/>
    <property type="match status" value="1"/>
</dbReference>
<dbReference type="PANTHER" id="PTHR30404">
    <property type="entry name" value="N-ACETYLMURAMOYL-L-ALANINE AMIDASE"/>
    <property type="match status" value="1"/>
</dbReference>